<feature type="region of interest" description="Disordered" evidence="1">
    <location>
        <begin position="309"/>
        <end position="347"/>
    </location>
</feature>
<feature type="compositionally biased region" description="Polar residues" evidence="1">
    <location>
        <begin position="375"/>
        <end position="387"/>
    </location>
</feature>
<dbReference type="Proteomes" id="UP000242875">
    <property type="component" value="Unassembled WGS sequence"/>
</dbReference>
<gene>
    <name evidence="2" type="ORF">BZG36_03330</name>
</gene>
<evidence type="ECO:0000256" key="1">
    <source>
        <dbReference type="SAM" id="MobiDB-lite"/>
    </source>
</evidence>
<dbReference type="AlphaFoldDB" id="A0A261XXU6"/>
<dbReference type="EMBL" id="MVBO01000099">
    <property type="protein sequence ID" value="OZJ03195.1"/>
    <property type="molecule type" value="Genomic_DNA"/>
</dbReference>
<evidence type="ECO:0000313" key="3">
    <source>
        <dbReference type="Proteomes" id="UP000242875"/>
    </source>
</evidence>
<keyword evidence="3" id="KW-1185">Reference proteome</keyword>
<protein>
    <submittedName>
        <fullName evidence="2">Uncharacterized protein</fullName>
    </submittedName>
</protein>
<feature type="region of interest" description="Disordered" evidence="1">
    <location>
        <begin position="260"/>
        <end position="291"/>
    </location>
</feature>
<feature type="compositionally biased region" description="Basic and acidic residues" evidence="1">
    <location>
        <begin position="309"/>
        <end position="331"/>
    </location>
</feature>
<proteinExistence type="predicted"/>
<feature type="region of interest" description="Disordered" evidence="1">
    <location>
        <begin position="136"/>
        <end position="162"/>
    </location>
</feature>
<comment type="caution">
    <text evidence="2">The sequence shown here is derived from an EMBL/GenBank/DDBJ whole genome shotgun (WGS) entry which is preliminary data.</text>
</comment>
<feature type="region of interest" description="Disordered" evidence="1">
    <location>
        <begin position="174"/>
        <end position="226"/>
    </location>
</feature>
<reference evidence="2 3" key="1">
    <citation type="journal article" date="2017" name="Mycologia">
        <title>Bifiguratus adelaidae, gen. et sp. nov., a new member of Mucoromycotina in endophytic and soil-dwelling habitats.</title>
        <authorList>
            <person name="Torres-Cruz T.J."/>
            <person name="Billingsley Tobias T.L."/>
            <person name="Almatruk M."/>
            <person name="Hesse C."/>
            <person name="Kuske C.R."/>
            <person name="Desiro A."/>
            <person name="Benucci G.M."/>
            <person name="Bonito G."/>
            <person name="Stajich J.E."/>
            <person name="Dunlap C."/>
            <person name="Arnold A.E."/>
            <person name="Porras-Alfaro A."/>
        </authorList>
    </citation>
    <scope>NUCLEOTIDE SEQUENCE [LARGE SCALE GENOMIC DNA]</scope>
    <source>
        <strain evidence="2 3">AZ0501</strain>
    </source>
</reference>
<feature type="compositionally biased region" description="Basic and acidic residues" evidence="1">
    <location>
        <begin position="197"/>
        <end position="226"/>
    </location>
</feature>
<name>A0A261XXU6_9FUNG</name>
<accession>A0A261XXU6</accession>
<organism evidence="2 3">
    <name type="scientific">Bifiguratus adelaidae</name>
    <dbReference type="NCBI Taxonomy" id="1938954"/>
    <lineage>
        <taxon>Eukaryota</taxon>
        <taxon>Fungi</taxon>
        <taxon>Fungi incertae sedis</taxon>
        <taxon>Mucoromycota</taxon>
        <taxon>Mucoromycotina</taxon>
        <taxon>Endogonomycetes</taxon>
        <taxon>Endogonales</taxon>
        <taxon>Endogonales incertae sedis</taxon>
        <taxon>Bifiguratus</taxon>
    </lineage>
</organism>
<feature type="region of interest" description="Disordered" evidence="1">
    <location>
        <begin position="370"/>
        <end position="396"/>
    </location>
</feature>
<feature type="region of interest" description="Disordered" evidence="1">
    <location>
        <begin position="50"/>
        <end position="83"/>
    </location>
</feature>
<sequence>MPQAAHRRAAQLTEDNLDEHTRGEHTEYWGKQYFMERFFDSLPVDNAFTSSSRTLSDSELRTQADTAVHDSPCSQEQRKKRHIPSIEASDRVAKKHRSAKDVVTVGQESTNGTLNASQMQEERLSMRSFAPSNSILRPHQGPVSLNDTQQKKRGIAPGKRSNARLDLALKLASRQKPKVPRQASAAYSDASTQTEQKYLRPEPRNETQTEFTPKKTRNEKLPKVSSERVTIQPEKRVGLYNKGKVSLRVNTRGSSGVAFSAASFPARPETRDEKTGKDPQRRAPVLDQSKYFHADNTVTNGAIMAAQHSSDDHDLLRDDGSTSLERGDGGQHKNKNMEASPNDNEKLRSQAVIDLTESDEEDSVITNAKRPISVDHQQSPEASNQAPETDCSPAKSLDTLGQLDELLVELGQHTATGPIATSHRQNMTENYMESLMSDTGAWNLVDLLRTDDLVEHDVPLTKDTNEGDMADNHMDDLMKDTGVRTLDDVLQMNVGATSISTGYTPLTYPVDINDRRFNSADSLRYAGRLHPIFNSALHGNYDFRCAVSDAGSQLTPSDIFLVDSSPHLPADFWRKRRN</sequence>
<feature type="compositionally biased region" description="Basic and acidic residues" evidence="1">
    <location>
        <begin position="268"/>
        <end position="281"/>
    </location>
</feature>
<evidence type="ECO:0000313" key="2">
    <source>
        <dbReference type="EMBL" id="OZJ03195.1"/>
    </source>
</evidence>